<dbReference type="Pfam" id="PF02348">
    <property type="entry name" value="CTP_transf_3"/>
    <property type="match status" value="1"/>
</dbReference>
<dbReference type="EMBL" id="MFEG01000068">
    <property type="protein sequence ID" value="OGE74497.1"/>
    <property type="molecule type" value="Genomic_DNA"/>
</dbReference>
<evidence type="ECO:0000256" key="1">
    <source>
        <dbReference type="SAM" id="MobiDB-lite"/>
    </source>
</evidence>
<proteinExistence type="predicted"/>
<dbReference type="GO" id="GO:0005829">
    <property type="term" value="C:cytosol"/>
    <property type="evidence" value="ECO:0007669"/>
    <property type="project" value="TreeGrafter"/>
</dbReference>
<dbReference type="Gene3D" id="3.90.550.10">
    <property type="entry name" value="Spore Coat Polysaccharide Biosynthesis Protein SpsA, Chain A"/>
    <property type="match status" value="1"/>
</dbReference>
<dbReference type="PANTHER" id="PTHR42866:SF1">
    <property type="entry name" value="SPORE COAT POLYSACCHARIDE BIOSYNTHESIS PROTEIN SPSF"/>
    <property type="match status" value="1"/>
</dbReference>
<reference evidence="2 3" key="1">
    <citation type="journal article" date="2016" name="Nat. Commun.">
        <title>Thousands of microbial genomes shed light on interconnected biogeochemical processes in an aquifer system.</title>
        <authorList>
            <person name="Anantharaman K."/>
            <person name="Brown C.T."/>
            <person name="Hug L.A."/>
            <person name="Sharon I."/>
            <person name="Castelle C.J."/>
            <person name="Probst A.J."/>
            <person name="Thomas B.C."/>
            <person name="Singh A."/>
            <person name="Wilkins M.J."/>
            <person name="Karaoz U."/>
            <person name="Brodie E.L."/>
            <person name="Williams K.H."/>
            <person name="Hubbard S.S."/>
            <person name="Banfield J.F."/>
        </authorList>
    </citation>
    <scope>NUCLEOTIDE SEQUENCE [LARGE SCALE GENOMIC DNA]</scope>
</reference>
<evidence type="ECO:0008006" key="4">
    <source>
        <dbReference type="Google" id="ProtNLM"/>
    </source>
</evidence>
<name>A0A1F5NA06_9BACT</name>
<evidence type="ECO:0000313" key="3">
    <source>
        <dbReference type="Proteomes" id="UP000176547"/>
    </source>
</evidence>
<evidence type="ECO:0000313" key="2">
    <source>
        <dbReference type="EMBL" id="OGE74497.1"/>
    </source>
</evidence>
<dbReference type="PANTHER" id="PTHR42866">
    <property type="entry name" value="3-DEOXY-MANNO-OCTULOSONATE CYTIDYLYLTRANSFERASE"/>
    <property type="match status" value="1"/>
</dbReference>
<dbReference type="InterPro" id="IPR029044">
    <property type="entry name" value="Nucleotide-diphossugar_trans"/>
</dbReference>
<gene>
    <name evidence="2" type="ORF">A3K06_01650</name>
</gene>
<dbReference type="CDD" id="cd02518">
    <property type="entry name" value="GT2_SpsF"/>
    <property type="match status" value="1"/>
</dbReference>
<comment type="caution">
    <text evidence="2">The sequence shown here is derived from an EMBL/GenBank/DDBJ whole genome shotgun (WGS) entry which is preliminary data.</text>
</comment>
<organism evidence="2 3">
    <name type="scientific">Candidatus Doudnabacteria bacterium RIFCSPHIGHO2_01_52_17</name>
    <dbReference type="NCBI Taxonomy" id="1817820"/>
    <lineage>
        <taxon>Bacteria</taxon>
        <taxon>Candidatus Doudnaibacteriota</taxon>
    </lineage>
</organism>
<dbReference type="AlphaFoldDB" id="A0A1F5NA06"/>
<feature type="region of interest" description="Disordered" evidence="1">
    <location>
        <begin position="240"/>
        <end position="265"/>
    </location>
</feature>
<dbReference type="InterPro" id="IPR003329">
    <property type="entry name" value="Cytidylyl_trans"/>
</dbReference>
<accession>A0A1F5NA06</accession>
<protein>
    <recommendedName>
        <fullName evidence="4">Acylneuraminate cytidylyltransferase</fullName>
    </recommendedName>
</protein>
<sequence>MSSTRLPGKVLKEINRKPLLQYEIERLRLAKKLDQIVVATSASKESDEIEKFCERIGVPCFRGSEEDVLNRYYECAKKYPGYDAIVRVTGDCPLIDPRVVDEVVNLFEEGGYDYASNVLEETFPDGMDVEVLKRDALKTSQQEAKMQSEREHVTLYVRGQEKFKKGNLCAPRDYSAFRLTVDNPEDFAVAKFLIESLPPTMSYLDCVELLEAHPEIKKLNMNIKRNEGLAKSLKEDRLFKSTYSQPHPHPLRFRRGRKGEVRDKK</sequence>
<dbReference type="Proteomes" id="UP000176547">
    <property type="component" value="Unassembled WGS sequence"/>
</dbReference>
<dbReference type="SUPFAM" id="SSF53448">
    <property type="entry name" value="Nucleotide-diphospho-sugar transferases"/>
    <property type="match status" value="1"/>
</dbReference>